<proteinExistence type="predicted"/>
<dbReference type="Proteomes" id="UP000230222">
    <property type="component" value="Unassembled WGS sequence"/>
</dbReference>
<keyword evidence="2" id="KW-0812">Transmembrane</keyword>
<keyword evidence="2" id="KW-1133">Transmembrane helix</keyword>
<dbReference type="EMBL" id="PFEC01000024">
    <property type="protein sequence ID" value="PJE62055.1"/>
    <property type="molecule type" value="Genomic_DNA"/>
</dbReference>
<feature type="region of interest" description="Disordered" evidence="1">
    <location>
        <begin position="105"/>
        <end position="124"/>
    </location>
</feature>
<feature type="transmembrane region" description="Helical" evidence="2">
    <location>
        <begin position="51"/>
        <end position="75"/>
    </location>
</feature>
<comment type="caution">
    <text evidence="3">The sequence shown here is derived from an EMBL/GenBank/DDBJ whole genome shotgun (WGS) entry which is preliminary data.</text>
</comment>
<reference evidence="4" key="1">
    <citation type="submission" date="2017-09" db="EMBL/GenBank/DDBJ databases">
        <title>Depth-based differentiation of microbial function through sediment-hosted aquifers and enrichment of novel symbionts in the deep terrestrial subsurface.</title>
        <authorList>
            <person name="Probst A.J."/>
            <person name="Ladd B."/>
            <person name="Jarett J.K."/>
            <person name="Geller-Mcgrath D.E."/>
            <person name="Sieber C.M.K."/>
            <person name="Emerson J.B."/>
            <person name="Anantharaman K."/>
            <person name="Thomas B.C."/>
            <person name="Malmstrom R."/>
            <person name="Stieglmeier M."/>
            <person name="Klingl A."/>
            <person name="Woyke T."/>
            <person name="Ryan C.M."/>
            <person name="Banfield J.F."/>
        </authorList>
    </citation>
    <scope>NUCLEOTIDE SEQUENCE [LARGE SCALE GENOMIC DNA]</scope>
</reference>
<keyword evidence="2" id="KW-0472">Membrane</keyword>
<organism evidence="3 4">
    <name type="scientific">Candidatus Roizmanbacteria bacterium CG10_big_fil_rev_8_21_14_0_10_39_12</name>
    <dbReference type="NCBI Taxonomy" id="1974852"/>
    <lineage>
        <taxon>Bacteria</taxon>
        <taxon>Candidatus Roizmaniibacteriota</taxon>
    </lineage>
</organism>
<feature type="compositionally biased region" description="Polar residues" evidence="1">
    <location>
        <begin position="320"/>
        <end position="334"/>
    </location>
</feature>
<dbReference type="AlphaFoldDB" id="A0A2M8KQ56"/>
<sequence length="605" mass="66526">MYEIQIALKSEDAQSSHYAPNTHEYNKFIVDFDQSTWVYLKPHMKYLKRVLRIYTSILPIVFLMTLFSTTGYAFVPVVQNVSITFHSAEDRLGATTEIGVKIKEADESNAKSNSSPPGTSGSNTVIANTVAAYNPAPERTYYWCWKTRNFAIGFCKPSPTPTVLSTPTPTQAEKEAAQTVSDTSTTGAELADWCYDTDGDNSKTKGVCGDATGIYTDTCHENGVREYVCEGKWNGKEFTKQRCVAKTLSCSGDSFCQIGTCVEKSSYIQTVEEATSDTSAPTTANQNSASTNQPTKTETTPRETQVVQDNTHEVKPSYTPLPTSRPSEESANTPTTEVIVLPPTITFPTPGSTLDGKTSIAIDAKLFSSITILLQPVVSIDDRIYLGKVSASGNKNIEWDTTLVPNGEYYLFAVAHKAVEKFISTPIKVEVYNDKVVGEVKTQLILPSKFKPETVPVNDDLTFQDIATETNERGQAVVMQGKSIPYAIISILIYSNPIVVTVQADANGVWTYILEEPLEAGEHTAYIVVPQEDGTQVRSEPNTFIVPPVYASVEDDLDLQQGVVPESNIIRNFIVVTLLLIFDAIAILSLVYRMKNKKKKDIYVG</sequence>
<evidence type="ECO:0000256" key="1">
    <source>
        <dbReference type="SAM" id="MobiDB-lite"/>
    </source>
</evidence>
<evidence type="ECO:0000313" key="4">
    <source>
        <dbReference type="Proteomes" id="UP000230222"/>
    </source>
</evidence>
<feature type="compositionally biased region" description="Low complexity" evidence="1">
    <location>
        <begin position="112"/>
        <end position="124"/>
    </location>
</feature>
<dbReference type="Gene3D" id="3.30.420.430">
    <property type="match status" value="1"/>
</dbReference>
<feature type="transmembrane region" description="Helical" evidence="2">
    <location>
        <begin position="573"/>
        <end position="592"/>
    </location>
</feature>
<protein>
    <recommendedName>
        <fullName evidence="5">Bacterial Ig-like domain-containing protein</fullName>
    </recommendedName>
</protein>
<gene>
    <name evidence="3" type="ORF">COU87_01340</name>
</gene>
<feature type="compositionally biased region" description="Polar residues" evidence="1">
    <location>
        <begin position="272"/>
        <end position="309"/>
    </location>
</feature>
<name>A0A2M8KQ56_9BACT</name>
<evidence type="ECO:0000313" key="3">
    <source>
        <dbReference type="EMBL" id="PJE62055.1"/>
    </source>
</evidence>
<evidence type="ECO:0000256" key="2">
    <source>
        <dbReference type="SAM" id="Phobius"/>
    </source>
</evidence>
<accession>A0A2M8KQ56</accession>
<feature type="region of interest" description="Disordered" evidence="1">
    <location>
        <begin position="272"/>
        <end position="334"/>
    </location>
</feature>
<evidence type="ECO:0008006" key="5">
    <source>
        <dbReference type="Google" id="ProtNLM"/>
    </source>
</evidence>